<dbReference type="AlphaFoldDB" id="A0A2P6S5D5"/>
<feature type="transmembrane region" description="Helical" evidence="1">
    <location>
        <begin position="37"/>
        <end position="57"/>
    </location>
</feature>
<sequence>MSLYLCALMSIGCVIRTDIFVLIPVQREFRFIPRQNIWFLQFGIEGNLVISFFMLFFGRTVRMYTSFVEFINGISY</sequence>
<evidence type="ECO:0000313" key="2">
    <source>
        <dbReference type="EMBL" id="PRQ53872.1"/>
    </source>
</evidence>
<dbReference type="EMBL" id="PDCK01000040">
    <property type="protein sequence ID" value="PRQ53872.1"/>
    <property type="molecule type" value="Genomic_DNA"/>
</dbReference>
<gene>
    <name evidence="2" type="ORF">RchiOBHm_Chr2g0171301</name>
</gene>
<proteinExistence type="predicted"/>
<dbReference type="Gramene" id="PRQ53872">
    <property type="protein sequence ID" value="PRQ53872"/>
    <property type="gene ID" value="RchiOBHm_Chr2g0171301"/>
</dbReference>
<name>A0A2P6S5D5_ROSCH</name>
<evidence type="ECO:0000256" key="1">
    <source>
        <dbReference type="SAM" id="Phobius"/>
    </source>
</evidence>
<dbReference type="Proteomes" id="UP000238479">
    <property type="component" value="Chromosome 2"/>
</dbReference>
<keyword evidence="3" id="KW-1185">Reference proteome</keyword>
<evidence type="ECO:0000313" key="3">
    <source>
        <dbReference type="Proteomes" id="UP000238479"/>
    </source>
</evidence>
<keyword evidence="1" id="KW-0812">Transmembrane</keyword>
<accession>A0A2P6S5D5</accession>
<protein>
    <submittedName>
        <fullName evidence="2">Uncharacterized protein</fullName>
    </submittedName>
</protein>
<organism evidence="2 3">
    <name type="scientific">Rosa chinensis</name>
    <name type="common">China rose</name>
    <dbReference type="NCBI Taxonomy" id="74649"/>
    <lineage>
        <taxon>Eukaryota</taxon>
        <taxon>Viridiplantae</taxon>
        <taxon>Streptophyta</taxon>
        <taxon>Embryophyta</taxon>
        <taxon>Tracheophyta</taxon>
        <taxon>Spermatophyta</taxon>
        <taxon>Magnoliopsida</taxon>
        <taxon>eudicotyledons</taxon>
        <taxon>Gunneridae</taxon>
        <taxon>Pentapetalae</taxon>
        <taxon>rosids</taxon>
        <taxon>fabids</taxon>
        <taxon>Rosales</taxon>
        <taxon>Rosaceae</taxon>
        <taxon>Rosoideae</taxon>
        <taxon>Rosoideae incertae sedis</taxon>
        <taxon>Rosa</taxon>
    </lineage>
</organism>
<keyword evidence="1" id="KW-0472">Membrane</keyword>
<reference evidence="2 3" key="1">
    <citation type="journal article" date="2018" name="Nat. Genet.">
        <title>The Rosa genome provides new insights in the design of modern roses.</title>
        <authorList>
            <person name="Bendahmane M."/>
        </authorList>
    </citation>
    <scope>NUCLEOTIDE SEQUENCE [LARGE SCALE GENOMIC DNA]</scope>
    <source>
        <strain evidence="3">cv. Old Blush</strain>
    </source>
</reference>
<comment type="caution">
    <text evidence="2">The sequence shown here is derived from an EMBL/GenBank/DDBJ whole genome shotgun (WGS) entry which is preliminary data.</text>
</comment>
<keyword evidence="1" id="KW-1133">Transmembrane helix</keyword>